<protein>
    <submittedName>
        <fullName evidence="1">Uncharacterized protein</fullName>
    </submittedName>
</protein>
<evidence type="ECO:0000313" key="1">
    <source>
        <dbReference type="EMBL" id="OJG17459.1"/>
    </source>
</evidence>
<dbReference type="Proteomes" id="UP000181884">
    <property type="component" value="Unassembled WGS sequence"/>
</dbReference>
<proteinExistence type="predicted"/>
<accession>A0A1L8RCE6</accession>
<name>A0A1L8RCE6_9ENTE</name>
<sequence>MTELLGEATVFDMGSLASYEGKMTIELLREIFPGYQIHQHYLTEPRLSAEVCWLFQITMATGKKMTVMVKERELVLSSRSTKELVTELFEREQHLSYKLYCRAFREQVSGGETGWHKMVCPCLKSAWIPTEGASRNVSQTWVNAMKITHITAIKAGSGKVGDVYMGQQRLKTGRDWRTVAKSYSRAAQIYLLFHPFFDSQKHTFEMATEKLKLYNVASPFFCQQAQRMIKELRRFDREDFYRIYNNLRKEEILKCHCNE</sequence>
<dbReference type="AlphaFoldDB" id="A0A1L8RCE6"/>
<keyword evidence="2" id="KW-1185">Reference proteome</keyword>
<dbReference type="EMBL" id="JXKH01000009">
    <property type="protein sequence ID" value="OJG17459.1"/>
    <property type="molecule type" value="Genomic_DNA"/>
</dbReference>
<evidence type="ECO:0000313" key="2">
    <source>
        <dbReference type="Proteomes" id="UP000181884"/>
    </source>
</evidence>
<dbReference type="RefSeq" id="WP_067396062.1">
    <property type="nucleotide sequence ID" value="NZ_JXKH01000009.1"/>
</dbReference>
<reference evidence="1 2" key="1">
    <citation type="submission" date="2014-12" db="EMBL/GenBank/DDBJ databases">
        <title>Draft genome sequences of 29 type strains of Enterococci.</title>
        <authorList>
            <person name="Zhong Z."/>
            <person name="Sun Z."/>
            <person name="Liu W."/>
            <person name="Zhang W."/>
            <person name="Zhang H."/>
        </authorList>
    </citation>
    <scope>NUCLEOTIDE SEQUENCE [LARGE SCALE GENOMIC DNA]</scope>
    <source>
        <strain evidence="1 2">DSM 17029</strain>
    </source>
</reference>
<gene>
    <name evidence="1" type="ORF">RU97_GL002630</name>
</gene>
<organism evidence="1 2">
    <name type="scientific">Enterococcus canis</name>
    <dbReference type="NCBI Taxonomy" id="214095"/>
    <lineage>
        <taxon>Bacteria</taxon>
        <taxon>Bacillati</taxon>
        <taxon>Bacillota</taxon>
        <taxon>Bacilli</taxon>
        <taxon>Lactobacillales</taxon>
        <taxon>Enterococcaceae</taxon>
        <taxon>Enterococcus</taxon>
    </lineage>
</organism>
<comment type="caution">
    <text evidence="1">The sequence shown here is derived from an EMBL/GenBank/DDBJ whole genome shotgun (WGS) entry which is preliminary data.</text>
</comment>